<dbReference type="Pfam" id="PF00593">
    <property type="entry name" value="TonB_dep_Rec_b-barrel"/>
    <property type="match status" value="1"/>
</dbReference>
<evidence type="ECO:0000313" key="9">
    <source>
        <dbReference type="Proteomes" id="UP001214043"/>
    </source>
</evidence>
<feature type="domain" description="TonB-dependent receptor plug" evidence="7">
    <location>
        <begin position="64"/>
        <end position="182"/>
    </location>
</feature>
<dbReference type="PROSITE" id="PS00430">
    <property type="entry name" value="TONB_DEPENDENT_REC_1"/>
    <property type="match status" value="1"/>
</dbReference>
<dbReference type="Proteomes" id="UP001214043">
    <property type="component" value="Chromosome"/>
</dbReference>
<keyword evidence="5" id="KW-0798">TonB box</keyword>
<accession>A0AAE9ZF15</accession>
<feature type="domain" description="TonB-dependent receptor-like beta-barrel" evidence="6">
    <location>
        <begin position="301"/>
        <end position="797"/>
    </location>
</feature>
<evidence type="ECO:0000256" key="2">
    <source>
        <dbReference type="ARBA" id="ARBA00022729"/>
    </source>
</evidence>
<comment type="similarity">
    <text evidence="5">Belongs to the TonB-dependent receptor family.</text>
</comment>
<keyword evidence="3 5" id="KW-0472">Membrane</keyword>
<dbReference type="SUPFAM" id="SSF56935">
    <property type="entry name" value="Porins"/>
    <property type="match status" value="1"/>
</dbReference>
<protein>
    <submittedName>
        <fullName evidence="8">TonB-dependent receptor</fullName>
    </submittedName>
</protein>
<comment type="subcellular location">
    <subcellularLocation>
        <location evidence="1 5">Cell outer membrane</location>
    </subcellularLocation>
</comment>
<gene>
    <name evidence="8" type="ORF">PUV54_02055</name>
</gene>
<dbReference type="InterPro" id="IPR000531">
    <property type="entry name" value="Beta-barrel_TonB"/>
</dbReference>
<dbReference type="PANTHER" id="PTHR47234:SF3">
    <property type="entry name" value="SECRETIN_TONB SHORT N-TERMINAL DOMAIN-CONTAINING PROTEIN"/>
    <property type="match status" value="1"/>
</dbReference>
<dbReference type="AlphaFoldDB" id="A0AAE9ZF15"/>
<proteinExistence type="inferred from homology"/>
<keyword evidence="2" id="KW-0732">Signal</keyword>
<dbReference type="Pfam" id="PF07715">
    <property type="entry name" value="Plug"/>
    <property type="match status" value="1"/>
</dbReference>
<dbReference type="RefSeq" id="WP_274493856.1">
    <property type="nucleotide sequence ID" value="NZ_CP118166.1"/>
</dbReference>
<dbReference type="PANTHER" id="PTHR47234">
    <property type="match status" value="1"/>
</dbReference>
<name>A0AAE9ZF15_9PROT</name>
<evidence type="ECO:0000259" key="6">
    <source>
        <dbReference type="Pfam" id="PF00593"/>
    </source>
</evidence>
<evidence type="ECO:0000256" key="1">
    <source>
        <dbReference type="ARBA" id="ARBA00004442"/>
    </source>
</evidence>
<reference evidence="8" key="1">
    <citation type="submission" date="2023-02" db="EMBL/GenBank/DDBJ databases">
        <title>Genome sequence of Hyphococcus flavus.</title>
        <authorList>
            <person name="Rong J.-C."/>
            <person name="Zhao Q."/>
            <person name="Yi M."/>
            <person name="Wu J.-Y."/>
        </authorList>
    </citation>
    <scope>NUCLEOTIDE SEQUENCE</scope>
    <source>
        <strain evidence="8">MCCC 1K03223</strain>
    </source>
</reference>
<dbReference type="GO" id="GO:0009279">
    <property type="term" value="C:cell outer membrane"/>
    <property type="evidence" value="ECO:0007669"/>
    <property type="project" value="UniProtKB-SubCell"/>
</dbReference>
<evidence type="ECO:0000256" key="5">
    <source>
        <dbReference type="RuleBase" id="RU003357"/>
    </source>
</evidence>
<keyword evidence="9" id="KW-1185">Reference proteome</keyword>
<keyword evidence="8" id="KW-0675">Receptor</keyword>
<dbReference type="Gene3D" id="2.40.170.20">
    <property type="entry name" value="TonB-dependent receptor, beta-barrel domain"/>
    <property type="match status" value="1"/>
</dbReference>
<sequence>MKTKSEKLRGILGSTALCTTMLLGFQATTSVGYAQEDSDAAETDGDTIVVTGTRRADRTVGNSMIPIDVIDGDALEKSGTADLTDILRTQVVSLNVQRYVTNDGNVFQRPFTLRGLAPDQTLLLINGKRRHRSALIATSRLPQTLGAQGPDLATIPSNAISQLEVLRDGASAQYGSDAIAGVLNIQLAEDSDVFRLSTQYGQYYEGDGEEISVQGNIGLPLTDSGFFHVALEYVNSEETSRGAQRPDVAALVAAGTIDIDDVPENGLGQRWGNPDGSAFRSFFNAGIDLNNNLEAYLFGNYSRTNGVTSFFYRNPVSRTEIFSSVPLTTMPGGERFSFTSVFPGGFSPQFEATTTDWSAAGGVRGDLTENLSFDASLYHGENKADYHLSQTVNPSLGPASPTEFDPGTLTQRETTANLDFVYLMDVGALASPLNVAAGAEYHREDYLITLGDQASWEVGPFASSFADPDGGMTVPLAVGSSGFQGFNPTEVGDFGRWNYALYLDLEADLTERISGGVAVRFEDFSDFGTTFNYKVSGRAELFEGVAIRGSVNTGFRAPTPGQANLSQTSTNIDLMTGATLISGQIPPTNPVAVFFGAEPLTVEESFNFAGGLVLNIPGGVRITADYFNIELKDRISVSGDIPIGPAEQAALIASGITTGGSLSSVRFFTNAFDTRTQGVDVVATYQTPFVGDSTLNLLGTFNYTDTEVTAVRNTTAIDRERTLELEDFTPHYRALAEATLRTGPFSALIRGNYYGEWTDYGSSPATDQTFGAEWLVDFELGYDVNDNVRVAAGAENVFDNFPDLDTRAGNISSGLVYPRFAPMGFNGGFWYVRATAEF</sequence>
<dbReference type="InterPro" id="IPR010916">
    <property type="entry name" value="TonB_box_CS"/>
</dbReference>
<evidence type="ECO:0000256" key="4">
    <source>
        <dbReference type="ARBA" id="ARBA00023237"/>
    </source>
</evidence>
<dbReference type="KEGG" id="hfl:PUV54_02055"/>
<dbReference type="InterPro" id="IPR036942">
    <property type="entry name" value="Beta-barrel_TonB_sf"/>
</dbReference>
<evidence type="ECO:0000313" key="8">
    <source>
        <dbReference type="EMBL" id="WDI31972.1"/>
    </source>
</evidence>
<organism evidence="8 9">
    <name type="scientific">Hyphococcus flavus</name>
    <dbReference type="NCBI Taxonomy" id="1866326"/>
    <lineage>
        <taxon>Bacteria</taxon>
        <taxon>Pseudomonadati</taxon>
        <taxon>Pseudomonadota</taxon>
        <taxon>Alphaproteobacteria</taxon>
        <taxon>Parvularculales</taxon>
        <taxon>Parvularculaceae</taxon>
        <taxon>Hyphococcus</taxon>
    </lineage>
</organism>
<dbReference type="InterPro" id="IPR012910">
    <property type="entry name" value="Plug_dom"/>
</dbReference>
<dbReference type="Gene3D" id="2.170.130.10">
    <property type="entry name" value="TonB-dependent receptor, plug domain"/>
    <property type="match status" value="1"/>
</dbReference>
<dbReference type="InterPro" id="IPR037066">
    <property type="entry name" value="Plug_dom_sf"/>
</dbReference>
<keyword evidence="4" id="KW-0998">Cell outer membrane</keyword>
<dbReference type="EMBL" id="CP118166">
    <property type="protein sequence ID" value="WDI31972.1"/>
    <property type="molecule type" value="Genomic_DNA"/>
</dbReference>
<evidence type="ECO:0000259" key="7">
    <source>
        <dbReference type="Pfam" id="PF07715"/>
    </source>
</evidence>
<evidence type="ECO:0000256" key="3">
    <source>
        <dbReference type="ARBA" id="ARBA00023136"/>
    </source>
</evidence>